<dbReference type="InParanoid" id="D8T604"/>
<keyword evidence="2" id="KW-1185">Reference proteome</keyword>
<evidence type="ECO:0000313" key="1">
    <source>
        <dbReference type="EMBL" id="EFJ07891.1"/>
    </source>
</evidence>
<reference evidence="1 2" key="1">
    <citation type="journal article" date="2011" name="Science">
        <title>The Selaginella genome identifies genetic changes associated with the evolution of vascular plants.</title>
        <authorList>
            <person name="Banks J.A."/>
            <person name="Nishiyama T."/>
            <person name="Hasebe M."/>
            <person name="Bowman J.L."/>
            <person name="Gribskov M."/>
            <person name="dePamphilis C."/>
            <person name="Albert V.A."/>
            <person name="Aono N."/>
            <person name="Aoyama T."/>
            <person name="Ambrose B.A."/>
            <person name="Ashton N.W."/>
            <person name="Axtell M.J."/>
            <person name="Barker E."/>
            <person name="Barker M.S."/>
            <person name="Bennetzen J.L."/>
            <person name="Bonawitz N.D."/>
            <person name="Chapple C."/>
            <person name="Cheng C."/>
            <person name="Correa L.G."/>
            <person name="Dacre M."/>
            <person name="DeBarry J."/>
            <person name="Dreyer I."/>
            <person name="Elias M."/>
            <person name="Engstrom E.M."/>
            <person name="Estelle M."/>
            <person name="Feng L."/>
            <person name="Finet C."/>
            <person name="Floyd S.K."/>
            <person name="Frommer W.B."/>
            <person name="Fujita T."/>
            <person name="Gramzow L."/>
            <person name="Gutensohn M."/>
            <person name="Harholt J."/>
            <person name="Hattori M."/>
            <person name="Heyl A."/>
            <person name="Hirai T."/>
            <person name="Hiwatashi Y."/>
            <person name="Ishikawa M."/>
            <person name="Iwata M."/>
            <person name="Karol K.G."/>
            <person name="Koehler B."/>
            <person name="Kolukisaoglu U."/>
            <person name="Kubo M."/>
            <person name="Kurata T."/>
            <person name="Lalonde S."/>
            <person name="Li K."/>
            <person name="Li Y."/>
            <person name="Litt A."/>
            <person name="Lyons E."/>
            <person name="Manning G."/>
            <person name="Maruyama T."/>
            <person name="Michael T.P."/>
            <person name="Mikami K."/>
            <person name="Miyazaki S."/>
            <person name="Morinaga S."/>
            <person name="Murata T."/>
            <person name="Mueller-Roeber B."/>
            <person name="Nelson D.R."/>
            <person name="Obara M."/>
            <person name="Oguri Y."/>
            <person name="Olmstead R.G."/>
            <person name="Onodera N."/>
            <person name="Petersen B.L."/>
            <person name="Pils B."/>
            <person name="Prigge M."/>
            <person name="Rensing S.A."/>
            <person name="Riano-Pachon D.M."/>
            <person name="Roberts A.W."/>
            <person name="Sato Y."/>
            <person name="Scheller H.V."/>
            <person name="Schulz B."/>
            <person name="Schulz C."/>
            <person name="Shakirov E.V."/>
            <person name="Shibagaki N."/>
            <person name="Shinohara N."/>
            <person name="Shippen D.E."/>
            <person name="Soerensen I."/>
            <person name="Sotooka R."/>
            <person name="Sugimoto N."/>
            <person name="Sugita M."/>
            <person name="Sumikawa N."/>
            <person name="Tanurdzic M."/>
            <person name="Theissen G."/>
            <person name="Ulvskov P."/>
            <person name="Wakazuki S."/>
            <person name="Weng J.K."/>
            <person name="Willats W.W."/>
            <person name="Wipf D."/>
            <person name="Wolf P.G."/>
            <person name="Yang L."/>
            <person name="Zimmer A.D."/>
            <person name="Zhu Q."/>
            <person name="Mitros T."/>
            <person name="Hellsten U."/>
            <person name="Loque D."/>
            <person name="Otillar R."/>
            <person name="Salamov A."/>
            <person name="Schmutz J."/>
            <person name="Shapiro H."/>
            <person name="Lindquist E."/>
            <person name="Lucas S."/>
            <person name="Rokhsar D."/>
            <person name="Grigoriev I.V."/>
        </authorList>
    </citation>
    <scope>NUCLEOTIDE SEQUENCE [LARGE SCALE GENOMIC DNA]</scope>
</reference>
<sequence length="126" mass="13467">MPAECSKPLLVASHMSILVAEPLEVALELFLKGCYNGYVDAGHRGEFIVKLVLLQLVGACTRVTTTYAAFLPGIISDDCWAGGGTVKQGELSSCVVIMYKANNNVQVIAIQIKVVTVLISVQEPKS</sequence>
<dbReference type="AlphaFoldDB" id="D8T604"/>
<dbReference type="EMBL" id="GL377679">
    <property type="protein sequence ID" value="EFJ07891.1"/>
    <property type="molecule type" value="Genomic_DNA"/>
</dbReference>
<dbReference type="Proteomes" id="UP000001514">
    <property type="component" value="Unassembled WGS sequence"/>
</dbReference>
<organism evidence="2">
    <name type="scientific">Selaginella moellendorffii</name>
    <name type="common">Spikemoss</name>
    <dbReference type="NCBI Taxonomy" id="88036"/>
    <lineage>
        <taxon>Eukaryota</taxon>
        <taxon>Viridiplantae</taxon>
        <taxon>Streptophyta</taxon>
        <taxon>Embryophyta</taxon>
        <taxon>Tracheophyta</taxon>
        <taxon>Lycopodiopsida</taxon>
        <taxon>Selaginellales</taxon>
        <taxon>Selaginellaceae</taxon>
        <taxon>Selaginella</taxon>
    </lineage>
</organism>
<evidence type="ECO:0000313" key="2">
    <source>
        <dbReference type="Proteomes" id="UP000001514"/>
    </source>
</evidence>
<name>D8T604_SELML</name>
<gene>
    <name evidence="1" type="ORF">SELMODRAFT_429382</name>
</gene>
<accession>D8T604</accession>
<dbReference type="HOGENOM" id="CLU_1985455_0_0_1"/>
<proteinExistence type="predicted"/>
<dbReference type="KEGG" id="smo:SELMODRAFT_429382"/>
<dbReference type="Gramene" id="EFJ07891">
    <property type="protein sequence ID" value="EFJ07891"/>
    <property type="gene ID" value="SELMODRAFT_429382"/>
</dbReference>
<protein>
    <submittedName>
        <fullName evidence="1">Uncharacterized protein</fullName>
    </submittedName>
</protein>